<evidence type="ECO:0000313" key="3">
    <source>
        <dbReference type="Proteomes" id="UP001357733"/>
    </source>
</evidence>
<dbReference type="GO" id="GO:0005524">
    <property type="term" value="F:ATP binding"/>
    <property type="evidence" value="ECO:0007669"/>
    <property type="project" value="UniProtKB-KW"/>
</dbReference>
<gene>
    <name evidence="2" type="ORF">VLK81_08540</name>
</gene>
<comment type="caution">
    <text evidence="2">The sequence shown here is derived from an EMBL/GenBank/DDBJ whole genome shotgun (WGS) entry which is preliminary data.</text>
</comment>
<reference evidence="2 3" key="1">
    <citation type="submission" date="2024-01" db="EMBL/GenBank/DDBJ databases">
        <title>Complete genome sequence of Citroniella saccharovorans strain M6.X9, isolated from human fecal sample.</title>
        <authorList>
            <person name="Cheng G."/>
            <person name="Westerholm M."/>
            <person name="Schnurer A."/>
        </authorList>
    </citation>
    <scope>NUCLEOTIDE SEQUENCE [LARGE SCALE GENOMIC DNA]</scope>
    <source>
        <strain evidence="2 3">DSM 29873</strain>
    </source>
</reference>
<protein>
    <submittedName>
        <fullName evidence="2">ATP-binding protein</fullName>
    </submittedName>
</protein>
<dbReference type="Pfam" id="PF13581">
    <property type="entry name" value="HATPase_c_2"/>
    <property type="match status" value="1"/>
</dbReference>
<proteinExistence type="predicted"/>
<dbReference type="InterPro" id="IPR003594">
    <property type="entry name" value="HATPase_dom"/>
</dbReference>
<dbReference type="Proteomes" id="UP001357733">
    <property type="component" value="Unassembled WGS sequence"/>
</dbReference>
<sequence>MYIYRGKIKSDLTDVLFKVATIENHLKEYIEDREAFLDIKLIINELVINGCKHGNSLNPNKKLGIFIDLKEESIKIVVKDEGCGIPPECLKYDPLSVKPSGRGLKIVKELSDSFEIDNNRVIVYRNL</sequence>
<name>A0AAW9MYQ0_9FIRM</name>
<keyword evidence="2" id="KW-0547">Nucleotide-binding</keyword>
<keyword evidence="2" id="KW-0067">ATP-binding</keyword>
<dbReference type="SUPFAM" id="SSF55874">
    <property type="entry name" value="ATPase domain of HSP90 chaperone/DNA topoisomerase II/histidine kinase"/>
    <property type="match status" value="1"/>
</dbReference>
<evidence type="ECO:0000313" key="2">
    <source>
        <dbReference type="EMBL" id="MEB3430033.1"/>
    </source>
</evidence>
<dbReference type="CDD" id="cd16936">
    <property type="entry name" value="HATPase_RsbW-like"/>
    <property type="match status" value="1"/>
</dbReference>
<keyword evidence="3" id="KW-1185">Reference proteome</keyword>
<accession>A0AAW9MYQ0</accession>
<evidence type="ECO:0000259" key="1">
    <source>
        <dbReference type="Pfam" id="PF13581"/>
    </source>
</evidence>
<organism evidence="2 3">
    <name type="scientific">Citroniella saccharovorans</name>
    <dbReference type="NCBI Taxonomy" id="2053367"/>
    <lineage>
        <taxon>Bacteria</taxon>
        <taxon>Bacillati</taxon>
        <taxon>Bacillota</taxon>
        <taxon>Tissierellia</taxon>
        <taxon>Tissierellales</taxon>
        <taxon>Peptoniphilaceae</taxon>
        <taxon>Citroniella</taxon>
    </lineage>
</organism>
<feature type="domain" description="Histidine kinase/HSP90-like ATPase" evidence="1">
    <location>
        <begin position="23"/>
        <end position="119"/>
    </location>
</feature>
<dbReference type="EMBL" id="JAYKOT010000003">
    <property type="protein sequence ID" value="MEB3430033.1"/>
    <property type="molecule type" value="Genomic_DNA"/>
</dbReference>
<dbReference type="AlphaFoldDB" id="A0AAW9MYQ0"/>
<dbReference type="RefSeq" id="WP_324620195.1">
    <property type="nucleotide sequence ID" value="NZ_JAYKOT010000003.1"/>
</dbReference>
<dbReference type="Gene3D" id="3.30.565.10">
    <property type="entry name" value="Histidine kinase-like ATPase, C-terminal domain"/>
    <property type="match status" value="1"/>
</dbReference>
<dbReference type="InterPro" id="IPR036890">
    <property type="entry name" value="HATPase_C_sf"/>
</dbReference>